<evidence type="ECO:0000313" key="10">
    <source>
        <dbReference type="Proteomes" id="UP001161580"/>
    </source>
</evidence>
<dbReference type="NCBIfam" id="TIGR01727">
    <property type="entry name" value="oligo_HPY"/>
    <property type="match status" value="1"/>
</dbReference>
<dbReference type="Pfam" id="PF00005">
    <property type="entry name" value="ABC_tran"/>
    <property type="match status" value="1"/>
</dbReference>
<keyword evidence="10" id="KW-1185">Reference proteome</keyword>
<dbReference type="PROSITE" id="PS50893">
    <property type="entry name" value="ABC_TRANSPORTER_2"/>
    <property type="match status" value="1"/>
</dbReference>
<comment type="similarity">
    <text evidence="2">Belongs to the ABC transporter superfamily.</text>
</comment>
<reference evidence="9" key="1">
    <citation type="submission" date="2022-03" db="EMBL/GenBank/DDBJ databases">
        <title>Fererhizobium litorale gen. nov., sp. nov., isolated from sandy sediments of the Sea of Japan seashore.</title>
        <authorList>
            <person name="Romanenko L."/>
            <person name="Kurilenko V."/>
            <person name="Otstavnykh N."/>
            <person name="Svetashev V."/>
            <person name="Tekutyeva L."/>
            <person name="Isaeva M."/>
            <person name="Mikhailov V."/>
        </authorList>
    </citation>
    <scope>NUCLEOTIDE SEQUENCE</scope>
    <source>
        <strain evidence="9">KMM 9576</strain>
    </source>
</reference>
<dbReference type="Proteomes" id="UP001161580">
    <property type="component" value="Unassembled WGS sequence"/>
</dbReference>
<dbReference type="RefSeq" id="WP_311786443.1">
    <property type="nucleotide sequence ID" value="NZ_JALDYY010000004.1"/>
</dbReference>
<protein>
    <submittedName>
        <fullName evidence="9">ABC transporter ATP-binding protein</fullName>
    </submittedName>
</protein>
<dbReference type="FunFam" id="3.40.50.300:FF:000016">
    <property type="entry name" value="Oligopeptide ABC transporter ATP-binding component"/>
    <property type="match status" value="1"/>
</dbReference>
<keyword evidence="3" id="KW-0813">Transport</keyword>
<dbReference type="Gene3D" id="3.40.50.300">
    <property type="entry name" value="P-loop containing nucleotide triphosphate hydrolases"/>
    <property type="match status" value="1"/>
</dbReference>
<accession>A0AAE3U3P1</accession>
<dbReference type="SUPFAM" id="SSF52540">
    <property type="entry name" value="P-loop containing nucleoside triphosphate hydrolases"/>
    <property type="match status" value="1"/>
</dbReference>
<sequence>MSAATGAATSISADAVSPVLEMKGLSVCYSGLVPAVAGVDFKVNPGEVVGVIGESGSGKSTLAHAVLGLLPKSANVTGERFVLDGHDMLTAGRDDYAALRGPAAAMVFQNPMTAFSPLHTLGRQLTDLLWRDRHQSAAEKRERIIAVLSQVGLPDPASKLDAYPFQFSGGMLQRVAIAAALLMRPSLLIADEPTTALDVTMEAQILHLMRELRKTSGVAILMISHHLGVIAEICDRVAVMYAGRVVEEGTVREIFANPRHPYTRALFACEPALIESGVSRLPVILGEVPRPGGCGCSFAGRCSLVEERCHCDSPPWVGVADRAEPHFSRCHRSAP</sequence>
<evidence type="ECO:0000256" key="1">
    <source>
        <dbReference type="ARBA" id="ARBA00004417"/>
    </source>
</evidence>
<dbReference type="InterPro" id="IPR013563">
    <property type="entry name" value="Oligopep_ABC_C"/>
</dbReference>
<dbReference type="AlphaFoldDB" id="A0AAE3U3P1"/>
<dbReference type="PANTHER" id="PTHR43297:SF2">
    <property type="entry name" value="DIPEPTIDE TRANSPORT ATP-BINDING PROTEIN DPPD"/>
    <property type="match status" value="1"/>
</dbReference>
<evidence type="ECO:0000256" key="6">
    <source>
        <dbReference type="ARBA" id="ARBA00022840"/>
    </source>
</evidence>
<keyword evidence="7" id="KW-0472">Membrane</keyword>
<dbReference type="InterPro" id="IPR027417">
    <property type="entry name" value="P-loop_NTPase"/>
</dbReference>
<dbReference type="PROSITE" id="PS00211">
    <property type="entry name" value="ABC_TRANSPORTER_1"/>
    <property type="match status" value="1"/>
</dbReference>
<keyword evidence="4" id="KW-1003">Cell membrane</keyword>
<dbReference type="SMART" id="SM00382">
    <property type="entry name" value="AAA"/>
    <property type="match status" value="1"/>
</dbReference>
<evidence type="ECO:0000256" key="2">
    <source>
        <dbReference type="ARBA" id="ARBA00005417"/>
    </source>
</evidence>
<organism evidence="9 10">
    <name type="scientific">Ferirhizobium litorale</name>
    <dbReference type="NCBI Taxonomy" id="2927786"/>
    <lineage>
        <taxon>Bacteria</taxon>
        <taxon>Pseudomonadati</taxon>
        <taxon>Pseudomonadota</taxon>
        <taxon>Alphaproteobacteria</taxon>
        <taxon>Hyphomicrobiales</taxon>
        <taxon>Rhizobiaceae</taxon>
        <taxon>Ferirhizobium</taxon>
    </lineage>
</organism>
<dbReference type="GO" id="GO:0055085">
    <property type="term" value="P:transmembrane transport"/>
    <property type="evidence" value="ECO:0007669"/>
    <property type="project" value="UniProtKB-ARBA"/>
</dbReference>
<dbReference type="InterPro" id="IPR017871">
    <property type="entry name" value="ABC_transporter-like_CS"/>
</dbReference>
<dbReference type="PANTHER" id="PTHR43297">
    <property type="entry name" value="OLIGOPEPTIDE TRANSPORT ATP-BINDING PROTEIN APPD"/>
    <property type="match status" value="1"/>
</dbReference>
<dbReference type="EMBL" id="JALDYZ010000005">
    <property type="protein sequence ID" value="MDI7922603.1"/>
    <property type="molecule type" value="Genomic_DNA"/>
</dbReference>
<evidence type="ECO:0000256" key="4">
    <source>
        <dbReference type="ARBA" id="ARBA00022475"/>
    </source>
</evidence>
<dbReference type="GO" id="GO:0015833">
    <property type="term" value="P:peptide transport"/>
    <property type="evidence" value="ECO:0007669"/>
    <property type="project" value="InterPro"/>
</dbReference>
<evidence type="ECO:0000256" key="3">
    <source>
        <dbReference type="ARBA" id="ARBA00022448"/>
    </source>
</evidence>
<proteinExistence type="inferred from homology"/>
<name>A0AAE3U3P1_9HYPH</name>
<dbReference type="Pfam" id="PF08352">
    <property type="entry name" value="oligo_HPY"/>
    <property type="match status" value="1"/>
</dbReference>
<dbReference type="GO" id="GO:0005524">
    <property type="term" value="F:ATP binding"/>
    <property type="evidence" value="ECO:0007669"/>
    <property type="project" value="UniProtKB-KW"/>
</dbReference>
<dbReference type="InterPro" id="IPR050388">
    <property type="entry name" value="ABC_Ni/Peptide_Import"/>
</dbReference>
<evidence type="ECO:0000256" key="5">
    <source>
        <dbReference type="ARBA" id="ARBA00022741"/>
    </source>
</evidence>
<feature type="domain" description="ABC transporter" evidence="8">
    <location>
        <begin position="20"/>
        <end position="267"/>
    </location>
</feature>
<gene>
    <name evidence="9" type="ORF">MRS75_10950</name>
</gene>
<evidence type="ECO:0000256" key="7">
    <source>
        <dbReference type="ARBA" id="ARBA00023136"/>
    </source>
</evidence>
<evidence type="ECO:0000259" key="8">
    <source>
        <dbReference type="PROSITE" id="PS50893"/>
    </source>
</evidence>
<dbReference type="InterPro" id="IPR003593">
    <property type="entry name" value="AAA+_ATPase"/>
</dbReference>
<dbReference type="GO" id="GO:0005886">
    <property type="term" value="C:plasma membrane"/>
    <property type="evidence" value="ECO:0007669"/>
    <property type="project" value="UniProtKB-SubCell"/>
</dbReference>
<dbReference type="GO" id="GO:0016887">
    <property type="term" value="F:ATP hydrolysis activity"/>
    <property type="evidence" value="ECO:0007669"/>
    <property type="project" value="InterPro"/>
</dbReference>
<keyword evidence="5" id="KW-0547">Nucleotide-binding</keyword>
<dbReference type="InterPro" id="IPR003439">
    <property type="entry name" value="ABC_transporter-like_ATP-bd"/>
</dbReference>
<comment type="caution">
    <text evidence="9">The sequence shown here is derived from an EMBL/GenBank/DDBJ whole genome shotgun (WGS) entry which is preliminary data.</text>
</comment>
<evidence type="ECO:0000313" key="9">
    <source>
        <dbReference type="EMBL" id="MDI7922603.1"/>
    </source>
</evidence>
<dbReference type="CDD" id="cd03257">
    <property type="entry name" value="ABC_NikE_OppD_transporters"/>
    <property type="match status" value="1"/>
</dbReference>
<keyword evidence="6 9" id="KW-0067">ATP-binding</keyword>
<comment type="subcellular location">
    <subcellularLocation>
        <location evidence="1">Cell inner membrane</location>
        <topology evidence="1">Peripheral membrane protein</topology>
    </subcellularLocation>
</comment>